<dbReference type="AlphaFoldDB" id="A0A7W9T0M9"/>
<gene>
    <name evidence="1" type="ORF">HNQ93_002135</name>
</gene>
<organism evidence="1 2">
    <name type="scientific">Hymenobacter luteus</name>
    <dbReference type="NCBI Taxonomy" id="1411122"/>
    <lineage>
        <taxon>Bacteria</taxon>
        <taxon>Pseudomonadati</taxon>
        <taxon>Bacteroidota</taxon>
        <taxon>Cytophagia</taxon>
        <taxon>Cytophagales</taxon>
        <taxon>Hymenobacteraceae</taxon>
        <taxon>Hymenobacter</taxon>
    </lineage>
</organism>
<dbReference type="Proteomes" id="UP000532746">
    <property type="component" value="Unassembled WGS sequence"/>
</dbReference>
<dbReference type="EMBL" id="JACHGG010000003">
    <property type="protein sequence ID" value="MBB6059275.1"/>
    <property type="molecule type" value="Genomic_DNA"/>
</dbReference>
<evidence type="ECO:0000313" key="1">
    <source>
        <dbReference type="EMBL" id="MBB6059275.1"/>
    </source>
</evidence>
<name>A0A7W9T0M9_9BACT</name>
<proteinExistence type="predicted"/>
<protein>
    <submittedName>
        <fullName evidence="1">Uncharacterized protein</fullName>
    </submittedName>
</protein>
<evidence type="ECO:0000313" key="2">
    <source>
        <dbReference type="Proteomes" id="UP000532746"/>
    </source>
</evidence>
<comment type="caution">
    <text evidence="1">The sequence shown here is derived from an EMBL/GenBank/DDBJ whole genome shotgun (WGS) entry which is preliminary data.</text>
</comment>
<reference evidence="1 2" key="1">
    <citation type="submission" date="2020-08" db="EMBL/GenBank/DDBJ databases">
        <title>Genomic Encyclopedia of Type Strains, Phase IV (KMG-IV): sequencing the most valuable type-strain genomes for metagenomic binning, comparative biology and taxonomic classification.</title>
        <authorList>
            <person name="Goeker M."/>
        </authorList>
    </citation>
    <scope>NUCLEOTIDE SEQUENCE [LARGE SCALE GENOMIC DNA]</scope>
    <source>
        <strain evidence="1 2">DSM 26718</strain>
    </source>
</reference>
<accession>A0A7W9T0M9</accession>
<sequence>MRNASLEGYLNLEGYAASIPLDASHYEWYQHLDYRGRPRSRVRAGRWSFVTSNLDPAHYQQLLALMLSPGALVDVRATYGRADGQGTFVTVWGRRCSVCHVFSYFDARGTQGQQPGWTLYFTLAAEEMGREAGSPGSFMMPAARTYAYSGPPMALAGPVVQTVNKLVSRPLLKNDADPIHDIFGPGRLSHPEEWETTIQALRQEGVRVVFRNGVMAYGPDAQPGLAGQLIIDPEASIGALRHETQHFKDDKRLGFPGSSALLSNPELRWQFEYNAYMQEVKFTRELKAFDTGTRLVANARSEKEYLINNFGLKIQKTNEK</sequence>
<keyword evidence="2" id="KW-1185">Reference proteome</keyword>
<dbReference type="RefSeq" id="WP_183404253.1">
    <property type="nucleotide sequence ID" value="NZ_JACHGG010000003.1"/>
</dbReference>